<evidence type="ECO:0008006" key="3">
    <source>
        <dbReference type="Google" id="ProtNLM"/>
    </source>
</evidence>
<evidence type="ECO:0000313" key="2">
    <source>
        <dbReference type="Proteomes" id="UP001500804"/>
    </source>
</evidence>
<name>A0ABP9P6E1_9PSEU</name>
<comment type="caution">
    <text evidence="1">The sequence shown here is derived from an EMBL/GenBank/DDBJ whole genome shotgun (WGS) entry which is preliminary data.</text>
</comment>
<gene>
    <name evidence="1" type="ORF">GCM10023320_71860</name>
</gene>
<accession>A0ABP9P6E1</accession>
<dbReference type="Proteomes" id="UP001500804">
    <property type="component" value="Unassembled WGS sequence"/>
</dbReference>
<organism evidence="1 2">
    <name type="scientific">Pseudonocardia adelaidensis</name>
    <dbReference type="NCBI Taxonomy" id="648754"/>
    <lineage>
        <taxon>Bacteria</taxon>
        <taxon>Bacillati</taxon>
        <taxon>Actinomycetota</taxon>
        <taxon>Actinomycetes</taxon>
        <taxon>Pseudonocardiales</taxon>
        <taxon>Pseudonocardiaceae</taxon>
        <taxon>Pseudonocardia</taxon>
    </lineage>
</organism>
<dbReference type="EMBL" id="BAABJO010000039">
    <property type="protein sequence ID" value="GAA5138042.1"/>
    <property type="molecule type" value="Genomic_DNA"/>
</dbReference>
<keyword evidence="2" id="KW-1185">Reference proteome</keyword>
<reference evidence="2" key="1">
    <citation type="journal article" date="2019" name="Int. J. Syst. Evol. Microbiol.">
        <title>The Global Catalogue of Microorganisms (GCM) 10K type strain sequencing project: providing services to taxonomists for standard genome sequencing and annotation.</title>
        <authorList>
            <consortium name="The Broad Institute Genomics Platform"/>
            <consortium name="The Broad Institute Genome Sequencing Center for Infectious Disease"/>
            <person name="Wu L."/>
            <person name="Ma J."/>
        </authorList>
    </citation>
    <scope>NUCLEOTIDE SEQUENCE [LARGE SCALE GENOMIC DNA]</scope>
    <source>
        <strain evidence="2">JCM 18302</strain>
    </source>
</reference>
<protein>
    <recommendedName>
        <fullName evidence="3">Thioredoxin</fullName>
    </recommendedName>
</protein>
<sequence length="367" mass="38896">MTALHEDALKEDALKEDALKEDTERLHYARAAIEHAYAQGWTDGLPVVPVTAEVVEEFLAATPRPRDEVVAAVPHLGRECTVEQAAVNAAMAGCRPEYLPVVLAAWDALMNQRVVTGGGWQSTSGPAPLIIVNGPIRAELSINSGGGVLGPGFRANATIARAVGLVVRNVFGIRPQELEQSTQGLPGRFTLCIGENEDESPWEPLATELGLAPGTDAVSALLLRTCEFIDNRHTSDPEQVLWDIADTVARTGAAIGRHSSAGLVLGVEHAQLLADGGFSKADVQRWISEHAFRTHTEMQLAGKSLAGQEGPGIDEHGLHVVPDPDQIPIVVAGARNAAMSMVVRPFGFGGWSRTAHPIRPATGGVST</sequence>
<proteinExistence type="predicted"/>
<dbReference type="RefSeq" id="WP_345611451.1">
    <property type="nucleotide sequence ID" value="NZ_BAABJO010000039.1"/>
</dbReference>
<evidence type="ECO:0000313" key="1">
    <source>
        <dbReference type="EMBL" id="GAA5138042.1"/>
    </source>
</evidence>